<dbReference type="PROSITE" id="PS50088">
    <property type="entry name" value="ANK_REPEAT"/>
    <property type="match status" value="4"/>
</dbReference>
<feature type="compositionally biased region" description="Acidic residues" evidence="6">
    <location>
        <begin position="697"/>
        <end position="706"/>
    </location>
</feature>
<dbReference type="Gene3D" id="6.10.250.1820">
    <property type="match status" value="1"/>
</dbReference>
<dbReference type="SUPFAM" id="SSF48403">
    <property type="entry name" value="Ankyrin repeat"/>
    <property type="match status" value="1"/>
</dbReference>
<evidence type="ECO:0000256" key="6">
    <source>
        <dbReference type="SAM" id="MobiDB-lite"/>
    </source>
</evidence>
<dbReference type="Pfam" id="PF13637">
    <property type="entry name" value="Ank_4"/>
    <property type="match status" value="1"/>
</dbReference>
<dbReference type="PROSITE" id="PS50297">
    <property type="entry name" value="ANK_REP_REGION"/>
    <property type="match status" value="2"/>
</dbReference>
<dbReference type="InterPro" id="IPR036770">
    <property type="entry name" value="Ankyrin_rpt-contain_sf"/>
</dbReference>
<feature type="compositionally biased region" description="Basic and acidic residues" evidence="6">
    <location>
        <begin position="667"/>
        <end position="678"/>
    </location>
</feature>
<comment type="caution">
    <text evidence="8">The sequence shown here is derived from an EMBL/GenBank/DDBJ whole genome shotgun (WGS) entry which is preliminary data.</text>
</comment>
<feature type="region of interest" description="Disordered" evidence="6">
    <location>
        <begin position="800"/>
        <end position="830"/>
    </location>
</feature>
<dbReference type="GO" id="GO:0007165">
    <property type="term" value="P:signal transduction"/>
    <property type="evidence" value="ECO:0007669"/>
    <property type="project" value="InterPro"/>
</dbReference>
<dbReference type="InterPro" id="IPR031775">
    <property type="entry name" value="PRKG1_interact"/>
</dbReference>
<feature type="region of interest" description="Disordered" evidence="6">
    <location>
        <begin position="602"/>
        <end position="621"/>
    </location>
</feature>
<feature type="compositionally biased region" description="Basic residues" evidence="6">
    <location>
        <begin position="532"/>
        <end position="542"/>
    </location>
</feature>
<feature type="repeat" description="ANK" evidence="5">
    <location>
        <begin position="120"/>
        <end position="152"/>
    </location>
</feature>
<gene>
    <name evidence="8" type="primary">Ppp1r12b</name>
    <name evidence="8" type="ORF">EMBFUC_R07594</name>
</gene>
<dbReference type="PIRSF" id="PIRSF038141">
    <property type="entry name" value="PP1_12ABC_vert"/>
    <property type="match status" value="1"/>
</dbReference>
<dbReference type="AlphaFoldDB" id="A0A7K4V8D3"/>
<evidence type="ECO:0000256" key="5">
    <source>
        <dbReference type="PROSITE-ProRule" id="PRU00023"/>
    </source>
</evidence>
<sequence length="865" mass="97042">QACIDENLDMVKFLVENGANVNQQDNEGWTPLHAVASCGYLNIAEYLISHGANVAAVNSEGEVPSDIAEEAAMKDLLLEQVKKQGVDLELSRKEEEQQMLQDARQWLNSGRIEDIKQPRTGATALHVAAAKGYSEVMRLLIQAGFNLNVQDNDGWTPLHAAAHWGVKEACSILAEALCDMDIRNKLGQTPFDVADEGLVEHLEMLQKKQTVLRSEKETRNKLIEADMNGKPQNRLFTNKEKILYEEDTLKSMETEEDNKDSSSSSSEEEEAEDEVSESDAEKESERKEEPFANHSSRESRPSITEPAPEPNSFTASARRFSWLSKSDEQKDESPSSWRLGLRKTGSHNMLSEVSATREAQRDKTSSIYRSSSSPRISALLDNKEKDKDNKSYLATIVPRRLSSTSDAEEKENRESAVNLVRSGSYTRQPWRDEPKGNEAPHSGAPTTYVSTYLKRAPFRQQSDSAVEKNTEGSCGSTPLGVITNHAVLGAANGTGNAGAACPGKDLSAEEARERRRSYLTPVRDEEAESLRKARSRQARQTRRSTQGVTLTDLQEAERTFSRSRVERQAQEPQGDRAEDSSDRAARWARSTDDEVILTVYRRLRGPAQPDKPTTPVSPSTAAPLLYTSSYLTRTNKYLGLDSVNPADFRATVTEMEKNGTYQENQDSDDRSLNKQSIRERRRPKERRRGTGIIFSTQDDEDEVDGNEEVKETRVSETVLEAATNPSTSDSSYSERASGRSSAYSRRENRLAALSSRAEEESNRDYKKLYESALSENQKLKSKLQEAQLELADIKAKLEKAAQQKQEKSSDRSSMLEMEKREKRALERKLSEMEEEMKILTELKSDNQRLKDENGALIRVISKLSK</sequence>
<keyword evidence="4 5" id="KW-0040">ANK repeat</keyword>
<reference evidence="8 9" key="1">
    <citation type="submission" date="2019-09" db="EMBL/GenBank/DDBJ databases">
        <title>Bird 10,000 Genomes (B10K) Project - Family phase.</title>
        <authorList>
            <person name="Zhang G."/>
        </authorList>
    </citation>
    <scope>NUCLEOTIDE SEQUENCE [LARGE SCALE GENOMIC DNA]</scope>
    <source>
        <strain evidence="8">B10K-DU-015-11</strain>
        <tissue evidence="8">Mixed tissue sample</tissue>
    </source>
</reference>
<dbReference type="InterPro" id="IPR051226">
    <property type="entry name" value="PP1_Regulatory_Subunit"/>
</dbReference>
<evidence type="ECO:0000256" key="3">
    <source>
        <dbReference type="ARBA" id="ARBA00022737"/>
    </source>
</evidence>
<dbReference type="EMBL" id="VYZJ01000294">
    <property type="protein sequence ID" value="NWR18677.1"/>
    <property type="molecule type" value="Genomic_DNA"/>
</dbReference>
<feature type="compositionally biased region" description="Low complexity" evidence="6">
    <location>
        <begin position="365"/>
        <end position="377"/>
    </location>
</feature>
<evidence type="ECO:0000259" key="7">
    <source>
        <dbReference type="Pfam" id="PF15898"/>
    </source>
</evidence>
<feature type="non-terminal residue" evidence="8">
    <location>
        <position position="1"/>
    </location>
</feature>
<keyword evidence="9" id="KW-1185">Reference proteome</keyword>
<keyword evidence="3" id="KW-0677">Repeat</keyword>
<dbReference type="InterPro" id="IPR017401">
    <property type="entry name" value="MYPT1/MYPT2/Mbs85"/>
</dbReference>
<feature type="compositionally biased region" description="Acidic residues" evidence="6">
    <location>
        <begin position="266"/>
        <end position="278"/>
    </location>
</feature>
<dbReference type="PANTHER" id="PTHR24179">
    <property type="entry name" value="PROTEIN PHOSPHATASE 1 REGULATORY SUBUNIT 12"/>
    <property type="match status" value="1"/>
</dbReference>
<dbReference type="GO" id="GO:0019208">
    <property type="term" value="F:phosphatase regulator activity"/>
    <property type="evidence" value="ECO:0007669"/>
    <property type="project" value="InterPro"/>
</dbReference>
<feature type="compositionally biased region" description="Basic and acidic residues" evidence="6">
    <location>
        <begin position="816"/>
        <end position="830"/>
    </location>
</feature>
<feature type="compositionally biased region" description="Basic and acidic residues" evidence="6">
    <location>
        <begin position="381"/>
        <end position="390"/>
    </location>
</feature>
<dbReference type="Proteomes" id="UP000580681">
    <property type="component" value="Unassembled WGS sequence"/>
</dbReference>
<feature type="compositionally biased region" description="Basic residues" evidence="6">
    <location>
        <begin position="679"/>
        <end position="689"/>
    </location>
</feature>
<evidence type="ECO:0000313" key="8">
    <source>
        <dbReference type="EMBL" id="NWR18677.1"/>
    </source>
</evidence>
<feature type="compositionally biased region" description="Basic and acidic residues" evidence="6">
    <location>
        <begin position="429"/>
        <end position="438"/>
    </location>
</feature>
<evidence type="ECO:0000256" key="2">
    <source>
        <dbReference type="ARBA" id="ARBA00022490"/>
    </source>
</evidence>
<feature type="compositionally biased region" description="Basic and acidic residues" evidence="6">
    <location>
        <begin position="522"/>
        <end position="531"/>
    </location>
</feature>
<dbReference type="Pfam" id="PF15898">
    <property type="entry name" value="PRKG1_interact"/>
    <property type="match status" value="1"/>
</dbReference>
<accession>A0A7K4V8D3</accession>
<dbReference type="GO" id="GO:0031672">
    <property type="term" value="C:A band"/>
    <property type="evidence" value="ECO:0007669"/>
    <property type="project" value="TreeGrafter"/>
</dbReference>
<organism evidence="8 9">
    <name type="scientific">Emberiza fucata</name>
    <dbReference type="NCBI Taxonomy" id="337179"/>
    <lineage>
        <taxon>Eukaryota</taxon>
        <taxon>Metazoa</taxon>
        <taxon>Chordata</taxon>
        <taxon>Craniata</taxon>
        <taxon>Vertebrata</taxon>
        <taxon>Euteleostomi</taxon>
        <taxon>Archelosauria</taxon>
        <taxon>Archosauria</taxon>
        <taxon>Dinosauria</taxon>
        <taxon>Saurischia</taxon>
        <taxon>Theropoda</taxon>
        <taxon>Coelurosauria</taxon>
        <taxon>Aves</taxon>
        <taxon>Neognathae</taxon>
        <taxon>Neoaves</taxon>
        <taxon>Telluraves</taxon>
        <taxon>Australaves</taxon>
        <taxon>Passeriformes</taxon>
        <taxon>Passeroidea</taxon>
        <taxon>Fringillidae</taxon>
        <taxon>Emberizinae</taxon>
        <taxon>Emberizini</taxon>
        <taxon>Emberiza</taxon>
    </lineage>
</organism>
<feature type="repeat" description="ANK" evidence="5">
    <location>
        <begin position="153"/>
        <end position="185"/>
    </location>
</feature>
<evidence type="ECO:0000313" key="9">
    <source>
        <dbReference type="Proteomes" id="UP000580681"/>
    </source>
</evidence>
<dbReference type="Gene3D" id="6.10.140.390">
    <property type="match status" value="1"/>
</dbReference>
<protein>
    <submittedName>
        <fullName evidence="8">MYPT2 phosphatase</fullName>
    </submittedName>
</protein>
<dbReference type="SMART" id="SM00248">
    <property type="entry name" value="ANK"/>
    <property type="match status" value="4"/>
</dbReference>
<proteinExistence type="predicted"/>
<keyword evidence="2" id="KW-0963">Cytoplasm</keyword>
<name>A0A7K4V8D3_9EMBE</name>
<evidence type="ECO:0000256" key="1">
    <source>
        <dbReference type="ARBA" id="ARBA00004496"/>
    </source>
</evidence>
<feature type="region of interest" description="Disordered" evidence="6">
    <location>
        <begin position="658"/>
        <end position="747"/>
    </location>
</feature>
<feature type="compositionally biased region" description="Basic and acidic residues" evidence="6">
    <location>
        <begin position="279"/>
        <end position="300"/>
    </location>
</feature>
<dbReference type="GO" id="GO:0004857">
    <property type="term" value="F:enzyme inhibitor activity"/>
    <property type="evidence" value="ECO:0007669"/>
    <property type="project" value="TreeGrafter"/>
</dbReference>
<dbReference type="Gene3D" id="1.25.40.20">
    <property type="entry name" value="Ankyrin repeat-containing domain"/>
    <property type="match status" value="2"/>
</dbReference>
<dbReference type="InterPro" id="IPR002110">
    <property type="entry name" value="Ankyrin_rpt"/>
</dbReference>
<dbReference type="GO" id="GO:0030018">
    <property type="term" value="C:Z disc"/>
    <property type="evidence" value="ECO:0007669"/>
    <property type="project" value="TreeGrafter"/>
</dbReference>
<dbReference type="PANTHER" id="PTHR24179:SF18">
    <property type="entry name" value="PROTEIN PHOSPHATASE 1 REGULATORY SUBUNIT 12B"/>
    <property type="match status" value="1"/>
</dbReference>
<feature type="compositionally biased region" description="Basic and acidic residues" evidence="6">
    <location>
        <begin position="800"/>
        <end position="810"/>
    </location>
</feature>
<feature type="region of interest" description="Disordered" evidence="6">
    <location>
        <begin position="494"/>
        <end position="588"/>
    </location>
</feature>
<feature type="repeat" description="ANK" evidence="5">
    <location>
        <begin position="27"/>
        <end position="59"/>
    </location>
</feature>
<dbReference type="Pfam" id="PF12796">
    <property type="entry name" value="Ank_2"/>
    <property type="match status" value="1"/>
</dbReference>
<dbReference type="GO" id="GO:0019901">
    <property type="term" value="F:protein kinase binding"/>
    <property type="evidence" value="ECO:0007669"/>
    <property type="project" value="InterPro"/>
</dbReference>
<dbReference type="CDD" id="cd21944">
    <property type="entry name" value="IPD_MYPT1"/>
    <property type="match status" value="1"/>
</dbReference>
<feature type="compositionally biased region" description="Low complexity" evidence="6">
    <location>
        <begin position="728"/>
        <end position="743"/>
    </location>
</feature>
<feature type="compositionally biased region" description="Basic and acidic residues" evidence="6">
    <location>
        <begin position="555"/>
        <end position="588"/>
    </location>
</feature>
<dbReference type="FunFam" id="1.25.40.20:FF:000004">
    <property type="entry name" value="Phosphatase 1 regulatory subunit 12A"/>
    <property type="match status" value="1"/>
</dbReference>
<feature type="non-terminal residue" evidence="8">
    <location>
        <position position="865"/>
    </location>
</feature>
<evidence type="ECO:0000256" key="4">
    <source>
        <dbReference type="ARBA" id="ARBA00023043"/>
    </source>
</evidence>
<feature type="region of interest" description="Disordered" evidence="6">
    <location>
        <begin position="247"/>
        <end position="446"/>
    </location>
</feature>
<feature type="domain" description="cGMP-dependent protein kinase interacting" evidence="7">
    <location>
        <begin position="764"/>
        <end position="865"/>
    </location>
</feature>
<feature type="repeat" description="ANK" evidence="5">
    <location>
        <begin position="1"/>
        <end position="26"/>
    </location>
</feature>
<dbReference type="FunFam" id="1.25.40.20:FF:000898">
    <property type="entry name" value="Protein phosphatase 1 regulatory subunit 12A"/>
    <property type="match status" value="1"/>
</dbReference>
<comment type="subcellular location">
    <subcellularLocation>
        <location evidence="1">Cytoplasm</location>
    </subcellularLocation>
</comment>